<protein>
    <recommendedName>
        <fullName evidence="5">MutT/NUDIX family protein</fullName>
    </recommendedName>
</protein>
<dbReference type="GO" id="GO:0008239">
    <property type="term" value="F:dipeptidyl-peptidase activity"/>
    <property type="evidence" value="ECO:0007669"/>
    <property type="project" value="TreeGrafter"/>
</dbReference>
<dbReference type="PANTHER" id="PTHR23422">
    <property type="entry name" value="DIPEPTIDYL PEPTIDASE III-RELATED"/>
    <property type="match status" value="1"/>
</dbReference>
<dbReference type="GO" id="GO:0005737">
    <property type="term" value="C:cytoplasm"/>
    <property type="evidence" value="ECO:0007669"/>
    <property type="project" value="TreeGrafter"/>
</dbReference>
<sequence>MANNNSVYLNKDFGLNLSTEELQKRTHKDYLITKKMLKTDAPEYLELAEGDKQALKHLVKAAYILEKINMQLDNPHNIEFKEYLEKEIDKGNKDAEMTKILFDAQKGINAIDSMSQKIYLAKGIGELPGKGVYPEDLTKEEFHQILTKMLNEGKDEDVRKILTQRSVVIRKGDELAGIDYIDKFKDDFAKMADELDKAAETSTNTDFNEYLKLQAKALRTADPMLDAYADKKWATLQDTPLEFTITRENYEDEMTGTIVENKELSKMLEERGISAIPKDFLGGRVGIVNKKGTDALTSIKQYLPTLAQNMPYNNEYEQNISTTGDAKQTMVDVDLVAVTGNVGEYRGGITLAENLPNDDKPSLKIGGGRRNVYHRQIRFISDKAKLQERLDEILDKEQHQYYLDEADHWFTIGHENAHSLGPKKGGETLGKYRNIIEENKADMGSLAFVDLLTELGMYTPQQRKQIIVTTITDNFLKSKPTLSQAHRVRTVMQNKYFAERGAYEITPEGKIHVNIDKVVPIAKEMLAEIVRIQIDGDFDKAEKYVKDNFIWTDNMELIAKKLQKVNKTLNGRTESELAEKLLNEEL</sequence>
<name>A0A9D1JML4_9BACT</name>
<dbReference type="Proteomes" id="UP000823928">
    <property type="component" value="Unassembled WGS sequence"/>
</dbReference>
<evidence type="ECO:0008006" key="5">
    <source>
        <dbReference type="Google" id="ProtNLM"/>
    </source>
</evidence>
<evidence type="ECO:0000313" key="4">
    <source>
        <dbReference type="Proteomes" id="UP000823928"/>
    </source>
</evidence>
<reference evidence="3" key="2">
    <citation type="journal article" date="2021" name="PeerJ">
        <title>Extensive microbial diversity within the chicken gut microbiome revealed by metagenomics and culture.</title>
        <authorList>
            <person name="Gilroy R."/>
            <person name="Ravi A."/>
            <person name="Getino M."/>
            <person name="Pursley I."/>
            <person name="Horton D.L."/>
            <person name="Alikhan N.F."/>
            <person name="Baker D."/>
            <person name="Gharbi K."/>
            <person name="Hall N."/>
            <person name="Watson M."/>
            <person name="Adriaenssens E.M."/>
            <person name="Foster-Nyarko E."/>
            <person name="Jarju S."/>
            <person name="Secka A."/>
            <person name="Antonio M."/>
            <person name="Oren A."/>
            <person name="Chaudhuri R.R."/>
            <person name="La Ragione R."/>
            <person name="Hildebrand F."/>
            <person name="Pallen M.J."/>
        </authorList>
    </citation>
    <scope>NUCLEOTIDE SEQUENCE</scope>
    <source>
        <strain evidence="3">6276</strain>
    </source>
</reference>
<dbReference type="EMBL" id="DVIU01000111">
    <property type="protein sequence ID" value="HIS36033.1"/>
    <property type="molecule type" value="Genomic_DNA"/>
</dbReference>
<reference evidence="3" key="1">
    <citation type="submission" date="2020-10" db="EMBL/GenBank/DDBJ databases">
        <authorList>
            <person name="Gilroy R."/>
        </authorList>
    </citation>
    <scope>NUCLEOTIDE SEQUENCE</scope>
    <source>
        <strain evidence="3">6276</strain>
    </source>
</reference>
<comment type="caution">
    <text evidence="3">The sequence shown here is derived from an EMBL/GenBank/DDBJ whole genome shotgun (WGS) entry which is preliminary data.</text>
</comment>
<proteinExistence type="predicted"/>
<dbReference type="PANTHER" id="PTHR23422:SF9">
    <property type="entry name" value="ZN-DEPENDENT HYDROLASE"/>
    <property type="match status" value="1"/>
</dbReference>
<gene>
    <name evidence="3" type="ORF">IAC10_05315</name>
</gene>
<evidence type="ECO:0000256" key="1">
    <source>
        <dbReference type="ARBA" id="ARBA00022723"/>
    </source>
</evidence>
<keyword evidence="1" id="KW-0479">Metal-binding</keyword>
<dbReference type="InterPro" id="IPR039461">
    <property type="entry name" value="Peptidase_M49"/>
</dbReference>
<accession>A0A9D1JML4</accession>
<dbReference type="AlphaFoldDB" id="A0A9D1JML4"/>
<dbReference type="GO" id="GO:0046872">
    <property type="term" value="F:metal ion binding"/>
    <property type="evidence" value="ECO:0007669"/>
    <property type="project" value="UniProtKB-KW"/>
</dbReference>
<evidence type="ECO:0000256" key="2">
    <source>
        <dbReference type="ARBA" id="ARBA00022801"/>
    </source>
</evidence>
<evidence type="ECO:0000313" key="3">
    <source>
        <dbReference type="EMBL" id="HIS36033.1"/>
    </source>
</evidence>
<organism evidence="3 4">
    <name type="scientific">Candidatus Scatousia excrementigallinarum</name>
    <dbReference type="NCBI Taxonomy" id="2840935"/>
    <lineage>
        <taxon>Bacteria</taxon>
        <taxon>Candidatus Scatousia</taxon>
    </lineage>
</organism>
<keyword evidence="2" id="KW-0378">Hydrolase</keyword>